<gene>
    <name evidence="1" type="ORF">OESDEN_10226</name>
</gene>
<dbReference type="EMBL" id="KN553574">
    <property type="protein sequence ID" value="KHJ89940.1"/>
    <property type="molecule type" value="Genomic_DNA"/>
</dbReference>
<evidence type="ECO:0000313" key="1">
    <source>
        <dbReference type="EMBL" id="KHJ89940.1"/>
    </source>
</evidence>
<reference evidence="1 2" key="1">
    <citation type="submission" date="2014-03" db="EMBL/GenBank/DDBJ databases">
        <title>Draft genome of the hookworm Oesophagostomum dentatum.</title>
        <authorList>
            <person name="Mitreva M."/>
        </authorList>
    </citation>
    <scope>NUCLEOTIDE SEQUENCE [LARGE SCALE GENOMIC DNA]</scope>
    <source>
        <strain evidence="1 2">OD-Hann</strain>
    </source>
</reference>
<proteinExistence type="predicted"/>
<evidence type="ECO:0000313" key="2">
    <source>
        <dbReference type="Proteomes" id="UP000053660"/>
    </source>
</evidence>
<accession>A0A0B1T3F2</accession>
<dbReference type="Proteomes" id="UP000053660">
    <property type="component" value="Unassembled WGS sequence"/>
</dbReference>
<protein>
    <recommendedName>
        <fullName evidence="3">SCP domain-containing protein</fullName>
    </recommendedName>
</protein>
<dbReference type="AlphaFoldDB" id="A0A0B1T3F2"/>
<organism evidence="1 2">
    <name type="scientific">Oesophagostomum dentatum</name>
    <name type="common">Nodular worm</name>
    <dbReference type="NCBI Taxonomy" id="61180"/>
    <lineage>
        <taxon>Eukaryota</taxon>
        <taxon>Metazoa</taxon>
        <taxon>Ecdysozoa</taxon>
        <taxon>Nematoda</taxon>
        <taxon>Chromadorea</taxon>
        <taxon>Rhabditida</taxon>
        <taxon>Rhabditina</taxon>
        <taxon>Rhabditomorpha</taxon>
        <taxon>Strongyloidea</taxon>
        <taxon>Strongylidae</taxon>
        <taxon>Oesophagostomum</taxon>
    </lineage>
</organism>
<name>A0A0B1T3F2_OESDE</name>
<keyword evidence="2" id="KW-1185">Reference proteome</keyword>
<evidence type="ECO:0008006" key="3">
    <source>
        <dbReference type="Google" id="ProtNLM"/>
    </source>
</evidence>
<sequence>MEFLAAWSQRVVSNPASKCSDSAGMNDSIRQAFLNEHNRLSSNYYISQLINTKGSSCPGKCNKAEGFLHA</sequence>